<keyword evidence="4" id="KW-1185">Reference proteome</keyword>
<evidence type="ECO:0000313" key="4">
    <source>
        <dbReference type="Proteomes" id="UP000003111"/>
    </source>
</evidence>
<dbReference type="Proteomes" id="UP000003111">
    <property type="component" value="Unassembled WGS sequence"/>
</dbReference>
<accession>E2S901</accession>
<dbReference type="PANTHER" id="PTHR43681:SF1">
    <property type="entry name" value="SARCALUMENIN"/>
    <property type="match status" value="1"/>
</dbReference>
<reference evidence="3" key="1">
    <citation type="submission" date="2010-08" db="EMBL/GenBank/DDBJ databases">
        <authorList>
            <person name="Muzny D."/>
            <person name="Qin X."/>
            <person name="Buhay C."/>
            <person name="Dugan-Rocha S."/>
            <person name="Ding Y."/>
            <person name="Chen G."/>
            <person name="Hawes A."/>
            <person name="Holder M."/>
            <person name="Jhangiani S."/>
            <person name="Johnson A."/>
            <person name="Khan Z."/>
            <person name="Li Z."/>
            <person name="Liu W."/>
            <person name="Liu X."/>
            <person name="Perez L."/>
            <person name="Shen H."/>
            <person name="Wang Q."/>
            <person name="Watt J."/>
            <person name="Xi L."/>
            <person name="Xin Y."/>
            <person name="Zhou J."/>
            <person name="Deng J."/>
            <person name="Jiang H."/>
            <person name="Liu Y."/>
            <person name="Qu J."/>
            <person name="Song X.-Z."/>
            <person name="Zhang L."/>
            <person name="Villasana D."/>
            <person name="Johnson A."/>
            <person name="Liu J."/>
            <person name="Liyanage D."/>
            <person name="Lorensuhewa L."/>
            <person name="Robinson T."/>
            <person name="Song A."/>
            <person name="Song B.-B."/>
            <person name="Dinh H."/>
            <person name="Thornton R."/>
            <person name="Coyle M."/>
            <person name="Francisco L."/>
            <person name="Jackson L."/>
            <person name="Javaid M."/>
            <person name="Korchina V."/>
            <person name="Kovar C."/>
            <person name="Mata R."/>
            <person name="Mathew T."/>
            <person name="Ngo R."/>
            <person name="Nguyen L."/>
            <person name="Nguyen N."/>
            <person name="Okwuonu G."/>
            <person name="Ongeri F."/>
            <person name="Pham C."/>
            <person name="Simmons D."/>
            <person name="Wilczek-Boney K."/>
            <person name="Hale W."/>
            <person name="Jakkamsetti A."/>
            <person name="Pham P."/>
            <person name="Ruth R."/>
            <person name="San Lucas F."/>
            <person name="Warren J."/>
            <person name="Zhang J."/>
            <person name="Zhao Z."/>
            <person name="Zhou C."/>
            <person name="Zhu D."/>
            <person name="Lee S."/>
            <person name="Bess C."/>
            <person name="Blankenburg K."/>
            <person name="Forbes L."/>
            <person name="Fu Q."/>
            <person name="Gubbala S."/>
            <person name="Hirani K."/>
            <person name="Jayaseelan J.C."/>
            <person name="Lara F."/>
            <person name="Munidasa M."/>
            <person name="Palculict T."/>
            <person name="Patil S."/>
            <person name="Pu L.-L."/>
            <person name="Saada N."/>
            <person name="Tang L."/>
            <person name="Weissenberger G."/>
            <person name="Zhu Y."/>
            <person name="Hemphill L."/>
            <person name="Shang Y."/>
            <person name="Youmans B."/>
            <person name="Ayvaz T."/>
            <person name="Ross M."/>
            <person name="Santibanez J."/>
            <person name="Aqrawi P."/>
            <person name="Gross S."/>
            <person name="Joshi V."/>
            <person name="Fowler G."/>
            <person name="Nazareth L."/>
            <person name="Reid J."/>
            <person name="Worley K."/>
            <person name="Petrosino J."/>
            <person name="Highlander S."/>
            <person name="Gibbs R."/>
        </authorList>
    </citation>
    <scope>NUCLEOTIDE SEQUENCE [LARGE SCALE GENOMIC DNA]</scope>
    <source>
        <strain evidence="3">DSM 15272</strain>
    </source>
</reference>
<dbReference type="Pfam" id="PF00350">
    <property type="entry name" value="Dynamin_N"/>
    <property type="match status" value="1"/>
</dbReference>
<feature type="transmembrane region" description="Helical" evidence="1">
    <location>
        <begin position="471"/>
        <end position="502"/>
    </location>
</feature>
<keyword evidence="1" id="KW-1133">Transmembrane helix</keyword>
<keyword evidence="1" id="KW-0812">Transmembrane</keyword>
<dbReference type="Gene3D" id="3.40.50.300">
    <property type="entry name" value="P-loop containing nucleotide triphosphate hydrolases"/>
    <property type="match status" value="1"/>
</dbReference>
<comment type="caution">
    <text evidence="3">The sequence shown here is derived from an EMBL/GenBank/DDBJ whole genome shotgun (WGS) entry which is preliminary data.</text>
</comment>
<organism evidence="3 4">
    <name type="scientific">Aeromicrobium marinum DSM 15272</name>
    <dbReference type="NCBI Taxonomy" id="585531"/>
    <lineage>
        <taxon>Bacteria</taxon>
        <taxon>Bacillati</taxon>
        <taxon>Actinomycetota</taxon>
        <taxon>Actinomycetes</taxon>
        <taxon>Propionibacteriales</taxon>
        <taxon>Nocardioidaceae</taxon>
        <taxon>Aeromicrobium</taxon>
    </lineage>
</organism>
<dbReference type="PANTHER" id="PTHR43681">
    <property type="entry name" value="TRANSMEMBRANE GTPASE FZO"/>
    <property type="match status" value="1"/>
</dbReference>
<dbReference type="RefSeq" id="WP_007079387.1">
    <property type="nucleotide sequence ID" value="NZ_CM001024.1"/>
</dbReference>
<evidence type="ECO:0000256" key="1">
    <source>
        <dbReference type="SAM" id="Phobius"/>
    </source>
</evidence>
<sequence length="615" mass="66246">MSPVTAVPPRAAQMASLLSDAAALAAETERDDLVGRLTTLAERVKDPTMRVVVVGQFKQGKSALVNALVDAPVCPVDDVVGTAVPTVVSHGETITATLYTELDGVTELQAKAIRPDRLRDHVTEAAKRSDGVRPVRVDVTLPSTVLAGGLVLVDTPGVGGTTSSHAASTLTMLPSADAVLMLSDASQEYTDPELSFLKQAMSLCPTVTCVLSKIDPHPHWRDIAEADRRHLTNAGLDVPLVPVSASLHQQATSMGDAELDVESGIPELVQRLQTDVVERVLDQTAEAVGHQVLSVVDHLSLSLESELQILRDPRQGAKVVKSLQEAQAAANALGQRSAKWQQTLTDGVADFNNDIDYDLRDRLRSVGREAEVLIEDCDPGESWDEIGAWLADSIAQAVGDNFVWAHQRSEHLAAVVADHFAVEGAVDLPQFRLSDTEGVLNPIAGLERIETGELSIPQKVLIGMRSSYGGILMFGVMTSLAGMALINPISIAAGVIIGSYAYKQEAEQRLDRRRSLAKVAVRRLIEEAIFQVSKEARDRLNVARRTLRDHFTDVAANMKRSLNEAIEAAKSGAGATDERSQRIQQLEEREARLRDLVARATALGAVDSRTEKVSS</sequence>
<dbReference type="InterPro" id="IPR045063">
    <property type="entry name" value="Dynamin_N"/>
</dbReference>
<dbReference type="InterPro" id="IPR051943">
    <property type="entry name" value="TRAFAC_Dynamin-like_GTPase"/>
</dbReference>
<evidence type="ECO:0000259" key="2">
    <source>
        <dbReference type="Pfam" id="PF00350"/>
    </source>
</evidence>
<keyword evidence="1" id="KW-0472">Membrane</keyword>
<evidence type="ECO:0000313" key="3">
    <source>
        <dbReference type="EMBL" id="EFQ84656.1"/>
    </source>
</evidence>
<dbReference type="AlphaFoldDB" id="E2S901"/>
<dbReference type="eggNOG" id="COG0699">
    <property type="taxonomic scope" value="Bacteria"/>
</dbReference>
<protein>
    <recommendedName>
        <fullName evidence="2">Dynamin N-terminal domain-containing protein</fullName>
    </recommendedName>
</protein>
<dbReference type="EMBL" id="ACLF03000002">
    <property type="protein sequence ID" value="EFQ84656.1"/>
    <property type="molecule type" value="Genomic_DNA"/>
</dbReference>
<dbReference type="HOGENOM" id="CLU_019977_0_0_11"/>
<gene>
    <name evidence="3" type="ORF">HMPREF0063_10509</name>
</gene>
<feature type="domain" description="Dynamin N-terminal" evidence="2">
    <location>
        <begin position="51"/>
        <end position="202"/>
    </location>
</feature>
<name>E2S901_9ACTN</name>
<dbReference type="OrthoDB" id="3798616at2"/>
<dbReference type="InterPro" id="IPR027417">
    <property type="entry name" value="P-loop_NTPase"/>
</dbReference>
<dbReference type="SUPFAM" id="SSF52540">
    <property type="entry name" value="P-loop containing nucleoside triphosphate hydrolases"/>
    <property type="match status" value="1"/>
</dbReference>
<proteinExistence type="predicted"/>
<dbReference type="STRING" id="585531.HMPREF0063_10509"/>